<evidence type="ECO:0000256" key="14">
    <source>
        <dbReference type="ARBA" id="ARBA00052079"/>
    </source>
</evidence>
<dbReference type="GO" id="GO:0006508">
    <property type="term" value="P:proteolysis"/>
    <property type="evidence" value="ECO:0007669"/>
    <property type="project" value="UniProtKB-KW"/>
</dbReference>
<dbReference type="InterPro" id="IPR009003">
    <property type="entry name" value="Peptidase_S1_PA"/>
</dbReference>
<evidence type="ECO:0000256" key="3">
    <source>
        <dbReference type="ARBA" id="ARBA00017161"/>
    </source>
</evidence>
<name>A0A132A1W4_SARSC</name>
<dbReference type="InterPro" id="IPR043504">
    <property type="entry name" value="Peptidase_S1_PA_chymotrypsin"/>
</dbReference>
<dbReference type="VEuPathDB" id="VectorBase:SSCA010232"/>
<accession>A0A132A1W4</accession>
<evidence type="ECO:0000256" key="5">
    <source>
        <dbReference type="ARBA" id="ARBA00022659"/>
    </source>
</evidence>
<dbReference type="EMBL" id="JXLN01010013">
    <property type="protein sequence ID" value="KPM04923.1"/>
    <property type="molecule type" value="Genomic_DNA"/>
</dbReference>
<evidence type="ECO:0000256" key="1">
    <source>
        <dbReference type="ARBA" id="ARBA00001656"/>
    </source>
</evidence>
<keyword evidence="8" id="KW-0430">Lectin</keyword>
<evidence type="ECO:0000313" key="18">
    <source>
        <dbReference type="Proteomes" id="UP000616769"/>
    </source>
</evidence>
<comment type="caution">
    <text evidence="17">The sequence shown here is derived from an EMBL/GenBank/DDBJ whole genome shotgun (WGS) entry which is preliminary data.</text>
</comment>
<dbReference type="CDD" id="cd00190">
    <property type="entry name" value="Tryp_SPc"/>
    <property type="match status" value="1"/>
</dbReference>
<feature type="domain" description="Peptidase S1" evidence="16">
    <location>
        <begin position="49"/>
        <end position="320"/>
    </location>
</feature>
<dbReference type="SMART" id="SM00020">
    <property type="entry name" value="Tryp_SPc"/>
    <property type="match status" value="1"/>
</dbReference>
<dbReference type="EC" id="3.4.21.10" evidence="2"/>
<dbReference type="FunFam" id="2.40.10.10:FF:000120">
    <property type="entry name" value="Putative serine protease"/>
    <property type="match status" value="1"/>
</dbReference>
<evidence type="ECO:0000313" key="17">
    <source>
        <dbReference type="EMBL" id="KPM04923.1"/>
    </source>
</evidence>
<dbReference type="GO" id="GO:0042381">
    <property type="term" value="P:hemolymph coagulation"/>
    <property type="evidence" value="ECO:0007669"/>
    <property type="project" value="UniProtKB-KW"/>
</dbReference>
<evidence type="ECO:0000256" key="4">
    <source>
        <dbReference type="ARBA" id="ARBA00022536"/>
    </source>
</evidence>
<dbReference type="PROSITE" id="PS00135">
    <property type="entry name" value="TRYPSIN_SER"/>
    <property type="match status" value="1"/>
</dbReference>
<evidence type="ECO:0000256" key="15">
    <source>
        <dbReference type="ARBA" id="ARBA00066707"/>
    </source>
</evidence>
<keyword evidence="5" id="KW-0768">Sushi</keyword>
<dbReference type="InterPro" id="IPR001254">
    <property type="entry name" value="Trypsin_dom"/>
</dbReference>
<dbReference type="PANTHER" id="PTHR24252:SF8">
    <property type="entry name" value="ACROSIN"/>
    <property type="match status" value="1"/>
</dbReference>
<dbReference type="PANTHER" id="PTHR24252">
    <property type="entry name" value="ACROSIN-RELATED"/>
    <property type="match status" value="1"/>
</dbReference>
<dbReference type="Pfam" id="PF00089">
    <property type="entry name" value="Trypsin"/>
    <property type="match status" value="1"/>
</dbReference>
<keyword evidence="12" id="KW-0130">Cell adhesion</keyword>
<dbReference type="OrthoDB" id="9448935at2759"/>
<proteinExistence type="predicted"/>
<keyword evidence="9" id="KW-0378">Hydrolase</keyword>
<dbReference type="SUPFAM" id="SSF50494">
    <property type="entry name" value="Trypsin-like serine proteases"/>
    <property type="match status" value="1"/>
</dbReference>
<dbReference type="Proteomes" id="UP000616769">
    <property type="component" value="Unassembled WGS sequence"/>
</dbReference>
<comment type="catalytic activity">
    <reaction evidence="1">
        <text>Preferential cleavage: Arg-|-Xaa, Lys-|-Xaa.</text>
        <dbReference type="EC" id="3.4.21.10"/>
    </reaction>
</comment>
<keyword evidence="10" id="KW-0353">Hemolymph clotting</keyword>
<dbReference type="EC" id="3.4.21.84" evidence="15"/>
<comment type="catalytic activity">
    <reaction evidence="14">
        <text>Selective cleavage of 103-Arg-|-Ser-104 and 124-Ile-|-Ile-125 bonds in Limulus clotting factor B to form activated factor B. Cleavage of -Pro-Arg-|-Xaa- bonds in synthetic substrates.</text>
        <dbReference type="EC" id="3.4.21.84"/>
    </reaction>
</comment>
<dbReference type="PROSITE" id="PS50240">
    <property type="entry name" value="TRYPSIN_DOM"/>
    <property type="match status" value="1"/>
</dbReference>
<evidence type="ECO:0000256" key="13">
    <source>
        <dbReference type="ARBA" id="ARBA00023157"/>
    </source>
</evidence>
<evidence type="ECO:0000259" key="16">
    <source>
        <dbReference type="PROSITE" id="PS50240"/>
    </source>
</evidence>
<dbReference type="GO" id="GO:0007155">
    <property type="term" value="P:cell adhesion"/>
    <property type="evidence" value="ECO:0007669"/>
    <property type="project" value="UniProtKB-KW"/>
</dbReference>
<evidence type="ECO:0000256" key="12">
    <source>
        <dbReference type="ARBA" id="ARBA00022889"/>
    </source>
</evidence>
<dbReference type="AlphaFoldDB" id="A0A132A1W4"/>
<dbReference type="InterPro" id="IPR033116">
    <property type="entry name" value="TRYPSIN_SER"/>
</dbReference>
<organism evidence="17 18">
    <name type="scientific">Sarcoptes scabiei</name>
    <name type="common">Itch mite</name>
    <name type="synonym">Acarus scabiei</name>
    <dbReference type="NCBI Taxonomy" id="52283"/>
    <lineage>
        <taxon>Eukaryota</taxon>
        <taxon>Metazoa</taxon>
        <taxon>Ecdysozoa</taxon>
        <taxon>Arthropoda</taxon>
        <taxon>Chelicerata</taxon>
        <taxon>Arachnida</taxon>
        <taxon>Acari</taxon>
        <taxon>Acariformes</taxon>
        <taxon>Sarcoptiformes</taxon>
        <taxon>Astigmata</taxon>
        <taxon>Psoroptidia</taxon>
        <taxon>Sarcoptoidea</taxon>
        <taxon>Sarcoptidae</taxon>
        <taxon>Sarcoptinae</taxon>
        <taxon>Sarcoptes</taxon>
    </lineage>
</organism>
<keyword evidence="7" id="KW-0732">Signal</keyword>
<gene>
    <name evidence="17" type="ORF">QR98_0033780</name>
</gene>
<reference evidence="17 18" key="1">
    <citation type="journal article" date="2015" name="Parasit. Vectors">
        <title>Draft genome of the scabies mite.</title>
        <authorList>
            <person name="Rider S.D.Jr."/>
            <person name="Morgan M.S."/>
            <person name="Arlian L.G."/>
        </authorList>
    </citation>
    <scope>NUCLEOTIDE SEQUENCE [LARGE SCALE GENOMIC DNA]</scope>
    <source>
        <strain evidence="17">Arlian Lab</strain>
    </source>
</reference>
<evidence type="ECO:0000256" key="9">
    <source>
        <dbReference type="ARBA" id="ARBA00022801"/>
    </source>
</evidence>
<dbReference type="InterPro" id="IPR018114">
    <property type="entry name" value="TRYPSIN_HIS"/>
</dbReference>
<protein>
    <recommendedName>
        <fullName evidence="3">Acrosin</fullName>
        <ecNumber evidence="2">3.4.21.10</ecNumber>
        <ecNumber evidence="15">3.4.21.84</ecNumber>
    </recommendedName>
</protein>
<keyword evidence="13" id="KW-1015">Disulfide bond</keyword>
<dbReference type="GO" id="GO:0004252">
    <property type="term" value="F:serine-type endopeptidase activity"/>
    <property type="evidence" value="ECO:0007669"/>
    <property type="project" value="InterPro"/>
</dbReference>
<evidence type="ECO:0000256" key="11">
    <source>
        <dbReference type="ARBA" id="ARBA00022825"/>
    </source>
</evidence>
<dbReference type="GO" id="GO:0030246">
    <property type="term" value="F:carbohydrate binding"/>
    <property type="evidence" value="ECO:0007669"/>
    <property type="project" value="UniProtKB-KW"/>
</dbReference>
<evidence type="ECO:0000256" key="7">
    <source>
        <dbReference type="ARBA" id="ARBA00022729"/>
    </source>
</evidence>
<evidence type="ECO:0000256" key="10">
    <source>
        <dbReference type="ARBA" id="ARBA00022820"/>
    </source>
</evidence>
<dbReference type="InterPro" id="IPR001314">
    <property type="entry name" value="Peptidase_S1A"/>
</dbReference>
<sequence length="337" mass="38109">MFSIISVSTNNNFSSILFHFSLLFLFTDPIETSGRCGYQLIKDNRKAKVVGGQDTYEGEFPWIVSVRKHGRHHCGGVIVGQKWILTAAHCVQSETIKDLMIRVGEYDLYNNEIYSRDYSIDQKFIHNNYTRINAVENFSISINNADIALLRTNHAIQWNEYTWPICIPSNDISESISISSKKISPISSSMSASSTKLGQTAIVVGWGKIEEKSHSHSDRLQKAELKIIKQEECSQWFQSSGRNFSIKKNVICAGYIQGGIDACHGDSGGPLLIKLQNDLRMDHYYVIGIVSTGIGCARPLLPGIYSNVFVYIDWIKKYGTFDCSICLFKYFFLIMMM</sequence>
<dbReference type="PRINTS" id="PR00722">
    <property type="entry name" value="CHYMOTRYPSIN"/>
</dbReference>
<keyword evidence="4" id="KW-0245">EGF-like domain</keyword>
<keyword evidence="6" id="KW-0645">Protease</keyword>
<evidence type="ECO:0000256" key="8">
    <source>
        <dbReference type="ARBA" id="ARBA00022734"/>
    </source>
</evidence>
<dbReference type="Gene3D" id="2.40.10.10">
    <property type="entry name" value="Trypsin-like serine proteases"/>
    <property type="match status" value="2"/>
</dbReference>
<dbReference type="PROSITE" id="PS00134">
    <property type="entry name" value="TRYPSIN_HIS"/>
    <property type="match status" value="1"/>
</dbReference>
<evidence type="ECO:0000256" key="2">
    <source>
        <dbReference type="ARBA" id="ARBA00012050"/>
    </source>
</evidence>
<keyword evidence="11" id="KW-0720">Serine protease</keyword>
<evidence type="ECO:0000256" key="6">
    <source>
        <dbReference type="ARBA" id="ARBA00022670"/>
    </source>
</evidence>